<keyword evidence="8" id="KW-0325">Glycoprotein</keyword>
<dbReference type="CDD" id="cd01472">
    <property type="entry name" value="vWA_collagen"/>
    <property type="match status" value="3"/>
</dbReference>
<feature type="domain" description="VWFA" evidence="14">
    <location>
        <begin position="996"/>
        <end position="1168"/>
    </location>
</feature>
<evidence type="ECO:0000256" key="8">
    <source>
        <dbReference type="ARBA" id="ARBA00023180"/>
    </source>
</evidence>
<feature type="domain" description="VWFA" evidence="14">
    <location>
        <begin position="29"/>
        <end position="201"/>
    </location>
</feature>
<dbReference type="InterPro" id="IPR008160">
    <property type="entry name" value="Collagen"/>
</dbReference>
<keyword evidence="4 13" id="KW-0732">Signal</keyword>
<keyword evidence="2" id="KW-0964">Secreted</keyword>
<dbReference type="SMART" id="SM00327">
    <property type="entry name" value="VWA"/>
    <property type="match status" value="9"/>
</dbReference>
<dbReference type="Pfam" id="PF01391">
    <property type="entry name" value="Collagen"/>
    <property type="match status" value="1"/>
</dbReference>
<evidence type="ECO:0000256" key="11">
    <source>
        <dbReference type="ARBA" id="ARBA00044000"/>
    </source>
</evidence>
<name>A0AAV3AIP5_PYXAD</name>
<feature type="domain" description="VWFA" evidence="14">
    <location>
        <begin position="228"/>
        <end position="406"/>
    </location>
</feature>
<dbReference type="GO" id="GO:0005589">
    <property type="term" value="C:collagen type VI trimer"/>
    <property type="evidence" value="ECO:0007669"/>
    <property type="project" value="UniProtKB-ARBA"/>
</dbReference>
<dbReference type="PROSITE" id="PS50234">
    <property type="entry name" value="VWFA"/>
    <property type="match status" value="9"/>
</dbReference>
<dbReference type="FunFam" id="3.40.50.410:FF:000003">
    <property type="entry name" value="Collagen type VI alpha 3 chain"/>
    <property type="match status" value="1"/>
</dbReference>
<feature type="domain" description="VWFA" evidence="14">
    <location>
        <begin position="1745"/>
        <end position="1887"/>
    </location>
</feature>
<feature type="domain" description="VWFA" evidence="14">
    <location>
        <begin position="1951"/>
        <end position="2144"/>
    </location>
</feature>
<dbReference type="EMBL" id="DYDO01000005">
    <property type="protein sequence ID" value="DBA24890.1"/>
    <property type="molecule type" value="Genomic_DNA"/>
</dbReference>
<comment type="caution">
    <text evidence="15">The sequence shown here is derived from an EMBL/GenBank/DDBJ whole genome shotgun (WGS) entry which is preliminary data.</text>
</comment>
<evidence type="ECO:0000256" key="7">
    <source>
        <dbReference type="ARBA" id="ARBA00023119"/>
    </source>
</evidence>
<dbReference type="Pfam" id="PF00092">
    <property type="entry name" value="VWA"/>
    <property type="match status" value="8"/>
</dbReference>
<dbReference type="InterPro" id="IPR036465">
    <property type="entry name" value="vWFA_dom_sf"/>
</dbReference>
<proteinExistence type="inferred from homology"/>
<evidence type="ECO:0000256" key="2">
    <source>
        <dbReference type="ARBA" id="ARBA00022525"/>
    </source>
</evidence>
<keyword evidence="9" id="KW-0379">Hydroxylation</keyword>
<dbReference type="SUPFAM" id="SSF53300">
    <property type="entry name" value="vWA-like"/>
    <property type="match status" value="9"/>
</dbReference>
<evidence type="ECO:0000256" key="6">
    <source>
        <dbReference type="ARBA" id="ARBA00022889"/>
    </source>
</evidence>
<sequence>MKLVTGLLVVFSWLQLSSSQDTEIPKYGDLIFLLDSSDSMGEKVFNQLKLLISRMVNQMQIGVDHYRVGLVQYNEDIDVGFSLSAFRTKNQMINYIKNKFVFKGGSLMTGNALTKVQEIFLSGKNGRDKSKYPQVLVVITSGSSNDDVNPSIATLKQEGIQIVTVGVKEASLTEMEAMATSPKFAFKIDNFKDLNKISKDMVTTIQEVVENTYYVEGTQVCLQGLATDVVFMVDISQHSQSESKELNNFLKQVISGLEISDNCVHVGIMVFDSSPRLLATLDTGDNKTLVEQLLGEIKSSKEKISNIGEAFNFTRTNVFGGKESRRKSQGIPKVAILVSHRSSADNVSAAAVLLHKENAKLFTVGIAQANDTQMAQVASYPPNFYYVKVKTFSDLSTEADILRKKIVNVIDLVFAAPEITYQIQKGCLNTELADIYLLIDGSGSIQVEDFKDIRTFLETLVEMFDIGPQKVRVAAVQYSEMYQLEFGIDKEYSKDSLKLALQNMRQLGGGTNTGAAINFTREIIAGPKSSTAQDRPIYLIVLTDGESQDSVKEAAEMVRGDNVNVYAIGVKAANQTQLLEIAGDHSRVHYVHNFDSLKGLKNVLAQQICSAEVCHNVAADIMFLVDSSGSIGKDNFLKMKTFMKTLVNKTDVGPEKVQFGVVQFSDDSMEVLRLNKNGNKDSIWDAIDKMNYLEQTTYTGKALQFVADYFKEEKGARPRVKKILIIITDGVAHDDVKAPAESLRNNRVTILSVGIFNADKSQLLEMSGKEELVKYLETFDSLKEIEDKLIFDICTPVEDCPRVQLADIVFVIDSSSSISNDQFYTMKNFIIALVNKSEVGPNNVQFGALMYSNYPHKNFYLNEHKSKQSVIKAIQDVPSIGGDTYTAKALEYAKSFFTEKHGSRHRSRVDQILIVITDGDSHDHFRLNETSKALQDAGIIIYAIGVKGAKTNELMTMAGSKGKWFFVENFDGLNQILPNITGDVCNKTACEIEEADLIFLIDGSYSISEPDFEEMKKFMISVVEDINVENGKVHVGVGQYSDSYKVEFKLKTHRAKRTLKEDIEKIPKIGGNTHIGNALTRTDKELLSPSSNSRIREGIRQILVVITDGVSQDEVGKPAQALRGKGIDIYAIGVGGVDESQLIQIAGSAEKKFFIGDFSKLKNIKQRIVRNICSTPIVNNCTLDVVVAFDISSYPNGANLFHGQSHLEARLDKILYNMMNVRASTCSHGIKPQISVAFYVPNAETQVPSLFQVYNPDIARNLIKTNVTQPLYLKSSTIKSMWNKFKNKEGRTKMLLLFTDGLDDDVEDLEEAVEDLRRKGLSALVTVALEGAKHYDVIQYIEFGRGFEYNYQMYIGMPDIGTRLSKHLSHVVEKTCCCVFCKCMGERGSPGPYGQRGKWGSPGRKGVTGHSGEEGEEGARGIPGPMGESGEKGCAGNRGPKGNRGLPGEANEEGENGLDGIPGEQGDSGHPGTKGEKGERGEAGSTGTKGPPGEKGEKGFRGDAGNPGTSDTIPGPKGYKGDLGIEGEPGQPGNPGSPGSRGAGNLPGRRGVIGPPGEKGNPGLPGFMGDQGVKGPQGTAGSKGGKGEKGSEGPNGLSGAFGAKGSMGNVGNPGAKGKKGEIGEPGEKGSPGPRGQRGSMGEDGKPGFGKTGKKGTKGDRGFPGNSGIKGLQGDPGVAGERGPKGLPGRTVSSSRGKPGDPGQPGPPGQRGKKGDKGQAAQTPCELIDFIRQTCQKSMCPTYPTELVLALDMANGMTPEIFTRMIEMVTSLLSNIAVRGSNCPSGARVAVVSYNTHTKILIRFSDFHNQEQLLSAVKKISLESSGRRDIGNSMRFVGRNIFKRSAQGATVQKIAVFFSNGPSEDVVSINTAVMEYSALGIIPAVIAFTPAPTIKRAFSVDDTGTFKLIDIPQTADYKPLLRTLQTCTLCFDRCKPDPQCVNKPSIQRPPIDIAFLLDSSYNMMQDNFAEAKRFISTIVDRLNVSGTGDRVALVSNVPPNFQQNSDASPHVEFDLSTYDNNIVLKKHLLNVRHLQGPPVLGFTLQWTIENIMSKVSNARKHKAIVLILAGETSTWDKQTLTEASLYAKCQGHALFVLFTGKTYNDTKLMNLPSIPVDHHLLQVGRIHKPEFGYAVGFLHSFFNSIRRSINKYPPPELKSKCSTIGRTRGKRLA</sequence>
<dbReference type="Proteomes" id="UP001181693">
    <property type="component" value="Unassembled WGS sequence"/>
</dbReference>
<evidence type="ECO:0000256" key="4">
    <source>
        <dbReference type="ARBA" id="ARBA00022729"/>
    </source>
</evidence>
<protein>
    <recommendedName>
        <fullName evidence="14">VWFA domain-containing protein</fullName>
    </recommendedName>
</protein>
<organism evidence="15 16">
    <name type="scientific">Pyxicephalus adspersus</name>
    <name type="common">African bullfrog</name>
    <dbReference type="NCBI Taxonomy" id="30357"/>
    <lineage>
        <taxon>Eukaryota</taxon>
        <taxon>Metazoa</taxon>
        <taxon>Chordata</taxon>
        <taxon>Craniata</taxon>
        <taxon>Vertebrata</taxon>
        <taxon>Euteleostomi</taxon>
        <taxon>Amphibia</taxon>
        <taxon>Batrachia</taxon>
        <taxon>Anura</taxon>
        <taxon>Neobatrachia</taxon>
        <taxon>Ranoidea</taxon>
        <taxon>Pyxicephalidae</taxon>
        <taxon>Pyxicephalinae</taxon>
        <taxon>Pyxicephalus</taxon>
    </lineage>
</organism>
<dbReference type="InterPro" id="IPR050525">
    <property type="entry name" value="ECM_Assembly_Org"/>
</dbReference>
<keyword evidence="5" id="KW-0677">Repeat</keyword>
<feature type="domain" description="VWFA" evidence="14">
    <location>
        <begin position="1184"/>
        <end position="1371"/>
    </location>
</feature>
<accession>A0AAV3AIP5</accession>
<feature type="signal peptide" evidence="13">
    <location>
        <begin position="1"/>
        <end position="19"/>
    </location>
</feature>
<dbReference type="InterPro" id="IPR002035">
    <property type="entry name" value="VWF_A"/>
</dbReference>
<evidence type="ECO:0000256" key="13">
    <source>
        <dbReference type="SAM" id="SignalP"/>
    </source>
</evidence>
<evidence type="ECO:0000259" key="14">
    <source>
        <dbReference type="PROSITE" id="PS50234"/>
    </source>
</evidence>
<keyword evidence="3" id="KW-0272">Extracellular matrix</keyword>
<feature type="chain" id="PRO_5043427536" description="VWFA domain-containing protein" evidence="13">
    <location>
        <begin position="20"/>
        <end position="2172"/>
    </location>
</feature>
<evidence type="ECO:0000313" key="16">
    <source>
        <dbReference type="Proteomes" id="UP001181693"/>
    </source>
</evidence>
<keyword evidence="6" id="KW-0130">Cell adhesion</keyword>
<dbReference type="CDD" id="cd01450">
    <property type="entry name" value="vWFA_subfamily_ECM"/>
    <property type="match status" value="3"/>
</dbReference>
<evidence type="ECO:0000256" key="3">
    <source>
        <dbReference type="ARBA" id="ARBA00022530"/>
    </source>
</evidence>
<keyword evidence="16" id="KW-1185">Reference proteome</keyword>
<feature type="domain" description="VWFA" evidence="14">
    <location>
        <begin position="620"/>
        <end position="789"/>
    </location>
</feature>
<evidence type="ECO:0000256" key="10">
    <source>
        <dbReference type="ARBA" id="ARBA00043858"/>
    </source>
</evidence>
<evidence type="ECO:0000256" key="1">
    <source>
        <dbReference type="ARBA" id="ARBA00004498"/>
    </source>
</evidence>
<dbReference type="GO" id="GO:0007155">
    <property type="term" value="P:cell adhesion"/>
    <property type="evidence" value="ECO:0007669"/>
    <property type="project" value="UniProtKB-KW"/>
</dbReference>
<dbReference type="PANTHER" id="PTHR24020:SF86">
    <property type="entry name" value="COLLAGEN, TYPE VI, ALPHA 4"/>
    <property type="match status" value="1"/>
</dbReference>
<feature type="compositionally biased region" description="Basic and acidic residues" evidence="12">
    <location>
        <begin position="1492"/>
        <end position="1501"/>
    </location>
</feature>
<evidence type="ECO:0000256" key="5">
    <source>
        <dbReference type="ARBA" id="ARBA00022737"/>
    </source>
</evidence>
<feature type="domain" description="VWFA" evidence="14">
    <location>
        <begin position="434"/>
        <end position="608"/>
    </location>
</feature>
<feature type="region of interest" description="Disordered" evidence="12">
    <location>
        <begin position="1391"/>
        <end position="1720"/>
    </location>
</feature>
<comment type="function">
    <text evidence="10">Collagen VI acts as a cell-binding protein.</text>
</comment>
<gene>
    <name evidence="15" type="ORF">GDO54_012487</name>
</gene>
<comment type="similarity">
    <text evidence="11">Belongs to the type VI collagen family.</text>
</comment>
<feature type="compositionally biased region" description="Basic and acidic residues" evidence="12">
    <location>
        <begin position="1618"/>
        <end position="1627"/>
    </location>
</feature>
<dbReference type="FunFam" id="3.40.50.410:FF:000004">
    <property type="entry name" value="collagen alpha-6(VI) chain"/>
    <property type="match status" value="4"/>
</dbReference>
<feature type="domain" description="VWFA" evidence="14">
    <location>
        <begin position="807"/>
        <end position="980"/>
    </location>
</feature>
<reference evidence="15" key="1">
    <citation type="thesis" date="2020" institute="ProQuest LLC" country="789 East Eisenhower Parkway, Ann Arbor, MI, USA">
        <title>Comparative Genomics and Chromosome Evolution.</title>
        <authorList>
            <person name="Mudd A.B."/>
        </authorList>
    </citation>
    <scope>NUCLEOTIDE SEQUENCE</scope>
    <source>
        <strain evidence="15">1538</strain>
        <tissue evidence="15">Blood</tissue>
    </source>
</reference>
<dbReference type="Gene3D" id="3.40.50.410">
    <property type="entry name" value="von Willebrand factor, type A domain"/>
    <property type="match status" value="8"/>
</dbReference>
<feature type="compositionally biased region" description="Basic and acidic residues" evidence="12">
    <location>
        <begin position="1473"/>
        <end position="1482"/>
    </location>
</feature>
<dbReference type="PANTHER" id="PTHR24020">
    <property type="entry name" value="COLLAGEN ALPHA"/>
    <property type="match status" value="1"/>
</dbReference>
<evidence type="ECO:0000313" key="15">
    <source>
        <dbReference type="EMBL" id="DBA24890.1"/>
    </source>
</evidence>
<dbReference type="FunFam" id="3.40.50.410:FF:000021">
    <property type="entry name" value="Collagen, type VI, alpha 3"/>
    <property type="match status" value="1"/>
</dbReference>
<dbReference type="PRINTS" id="PR00453">
    <property type="entry name" value="VWFADOMAIN"/>
</dbReference>
<evidence type="ECO:0000256" key="9">
    <source>
        <dbReference type="ARBA" id="ARBA00023278"/>
    </source>
</evidence>
<evidence type="ECO:0000256" key="12">
    <source>
        <dbReference type="SAM" id="MobiDB-lite"/>
    </source>
</evidence>
<keyword evidence="7" id="KW-0176">Collagen</keyword>
<comment type="subcellular location">
    <subcellularLocation>
        <location evidence="1">Secreted</location>
        <location evidence="1">Extracellular space</location>
        <location evidence="1">Extracellular matrix</location>
    </subcellularLocation>
</comment>